<dbReference type="NCBIfam" id="TIGR00803">
    <property type="entry name" value="nst"/>
    <property type="match status" value="1"/>
</dbReference>
<evidence type="ECO:0000313" key="8">
    <source>
        <dbReference type="Proteomes" id="UP000838412"/>
    </source>
</evidence>
<keyword evidence="8" id="KW-1185">Reference proteome</keyword>
<dbReference type="EMBL" id="OV696687">
    <property type="protein sequence ID" value="CAH1255032.1"/>
    <property type="molecule type" value="Genomic_DNA"/>
</dbReference>
<gene>
    <name evidence="7" type="primary">SLC35A4</name>
    <name evidence="7" type="ORF">BLAG_LOCUS14220</name>
</gene>
<dbReference type="InterPro" id="IPR007271">
    <property type="entry name" value="Nuc_sug_transpt"/>
</dbReference>
<keyword evidence="5 6" id="KW-0472">Membrane</keyword>
<keyword evidence="4 6" id="KW-1133">Transmembrane helix</keyword>
<keyword evidence="2" id="KW-0813">Transport</keyword>
<evidence type="ECO:0000313" key="7">
    <source>
        <dbReference type="EMBL" id="CAH1255032.1"/>
    </source>
</evidence>
<reference evidence="7" key="1">
    <citation type="submission" date="2022-01" db="EMBL/GenBank/DDBJ databases">
        <authorList>
            <person name="Braso-Vives M."/>
        </authorList>
    </citation>
    <scope>NUCLEOTIDE SEQUENCE</scope>
</reference>
<evidence type="ECO:0000256" key="1">
    <source>
        <dbReference type="ARBA" id="ARBA00004141"/>
    </source>
</evidence>
<dbReference type="PANTHER" id="PTHR10231">
    <property type="entry name" value="NUCLEOTIDE-SUGAR TRANSMEMBRANE TRANSPORTER"/>
    <property type="match status" value="1"/>
</dbReference>
<evidence type="ECO:0000256" key="6">
    <source>
        <dbReference type="SAM" id="Phobius"/>
    </source>
</evidence>
<dbReference type="AlphaFoldDB" id="A0A8J9ZI65"/>
<accession>A0A8J9ZI65</accession>
<dbReference type="GO" id="GO:0000139">
    <property type="term" value="C:Golgi membrane"/>
    <property type="evidence" value="ECO:0007669"/>
    <property type="project" value="UniProtKB-SubCell"/>
</dbReference>
<keyword evidence="2" id="KW-0762">Sugar transport</keyword>
<sequence length="338" mass="37562">MAAISISREKLPLYLNERHGDTRQPNSLQWAIMLVSGVLIYGSHSVLLNLCKVDGKIPFNSASVVLMIELTKLLFSLTMRRLELGIRVGSGRLGLPSFKYWVPFSIPALLYCINNNIVVHIQLYMDPASFQVLSNLKIAATAVLYRMVMRRRLSWIQWLALGLLTIAGISNSYGGLMNAGTVDDYSSSSKVHVTMWGLVLVMTYCAISGASGVYTEFILKRQPQLSLHVQNILLYIFGAVLNLLVFLVSSWSSSDGTTDFFAGYTFVTWAIILTQAGNGLIISAVMKHASNITRLFIISCAMLVTTVASMVLFSLELNLYFCFSFVLVIVAMVLYHRK</sequence>
<protein>
    <submittedName>
        <fullName evidence="7">SLC35A4 protein</fullName>
    </submittedName>
</protein>
<feature type="transmembrane region" description="Helical" evidence="6">
    <location>
        <begin position="28"/>
        <end position="47"/>
    </location>
</feature>
<dbReference type="OrthoDB" id="419167at2759"/>
<feature type="transmembrane region" description="Helical" evidence="6">
    <location>
        <begin position="292"/>
        <end position="311"/>
    </location>
</feature>
<evidence type="ECO:0000256" key="3">
    <source>
        <dbReference type="ARBA" id="ARBA00022692"/>
    </source>
</evidence>
<organism evidence="7 8">
    <name type="scientific">Branchiostoma lanceolatum</name>
    <name type="common">Common lancelet</name>
    <name type="synonym">Amphioxus lanceolatum</name>
    <dbReference type="NCBI Taxonomy" id="7740"/>
    <lineage>
        <taxon>Eukaryota</taxon>
        <taxon>Metazoa</taxon>
        <taxon>Chordata</taxon>
        <taxon>Cephalochordata</taxon>
        <taxon>Leptocardii</taxon>
        <taxon>Amphioxiformes</taxon>
        <taxon>Branchiostomatidae</taxon>
        <taxon>Branchiostoma</taxon>
    </lineage>
</organism>
<dbReference type="Pfam" id="PF04142">
    <property type="entry name" value="Nuc_sug_transp"/>
    <property type="match status" value="1"/>
</dbReference>
<keyword evidence="3 6" id="KW-0812">Transmembrane</keyword>
<feature type="transmembrane region" description="Helical" evidence="6">
    <location>
        <begin position="231"/>
        <end position="249"/>
    </location>
</feature>
<dbReference type="PIRSF" id="PIRSF005799">
    <property type="entry name" value="UDP-gal_transpt"/>
    <property type="match status" value="1"/>
</dbReference>
<evidence type="ECO:0000256" key="4">
    <source>
        <dbReference type="ARBA" id="ARBA00022989"/>
    </source>
</evidence>
<feature type="transmembrane region" description="Helical" evidence="6">
    <location>
        <begin position="155"/>
        <end position="173"/>
    </location>
</feature>
<feature type="transmembrane region" description="Helical" evidence="6">
    <location>
        <begin position="317"/>
        <end position="335"/>
    </location>
</feature>
<dbReference type="Proteomes" id="UP000838412">
    <property type="component" value="Chromosome 2"/>
</dbReference>
<dbReference type="GO" id="GO:0015165">
    <property type="term" value="F:pyrimidine nucleotide-sugar transmembrane transporter activity"/>
    <property type="evidence" value="ECO:0007669"/>
    <property type="project" value="InterPro"/>
</dbReference>
<evidence type="ECO:0000256" key="5">
    <source>
        <dbReference type="ARBA" id="ARBA00023136"/>
    </source>
</evidence>
<proteinExistence type="predicted"/>
<name>A0A8J9ZI65_BRALA</name>
<feature type="transmembrane region" description="Helical" evidence="6">
    <location>
        <begin position="193"/>
        <end position="219"/>
    </location>
</feature>
<comment type="subcellular location">
    <subcellularLocation>
        <location evidence="1">Membrane</location>
        <topology evidence="1">Multi-pass membrane protein</topology>
    </subcellularLocation>
</comment>
<feature type="transmembrane region" description="Helical" evidence="6">
    <location>
        <begin position="261"/>
        <end position="285"/>
    </location>
</feature>
<evidence type="ECO:0000256" key="2">
    <source>
        <dbReference type="ARBA" id="ARBA00022597"/>
    </source>
</evidence>